<keyword evidence="1" id="KW-0560">Oxidoreductase</keyword>
<dbReference type="PANTHER" id="PTHR13789">
    <property type="entry name" value="MONOOXYGENASE"/>
    <property type="match status" value="1"/>
</dbReference>
<evidence type="ECO:0000259" key="3">
    <source>
        <dbReference type="Pfam" id="PF01494"/>
    </source>
</evidence>
<sequence length="380" mass="41532">MKALVIGGGLAGLTLAGRLSRLGASPHVVERNPVYTDAGYGIGLYRPGSGVFRAFGCYDEFLTRGSEIDAYTIADYRGRRLASVKFSAISEEVRPFVMAPRADLIDLLRGACPDVPITMGTQVVAVRPHIDRVEAVFDNGTSDDFDVVACCDGRNSLGRSWIPQGVKTVDTKWVYWTWWGPGSVFDPDALVEHCAPGWFLGAYPVPGKCMYGLGVPVELAPPADAPTEQVRAYLTATLEPLTRTSPAVAGLVAEVPNFYRWSMRDSRARKWHHGRIVLCGDAAATALPTAGVGASHAIHSAGVLAEELGRVGRADVPAALSRYAARCQRFVEMNVRKARFTARYSFTRTVPTTWLRDRVLERYPTERILDQLTKSVSHAY</sequence>
<keyword evidence="5" id="KW-1185">Reference proteome</keyword>
<dbReference type="InterPro" id="IPR050493">
    <property type="entry name" value="FAD-dep_Monooxygenase_BioMet"/>
</dbReference>
<evidence type="ECO:0000256" key="1">
    <source>
        <dbReference type="ARBA" id="ARBA00023002"/>
    </source>
</evidence>
<dbReference type="Pfam" id="PF01494">
    <property type="entry name" value="FAD_binding_3"/>
    <property type="match status" value="1"/>
</dbReference>
<name>A0ABX8RUK5_NOCIO</name>
<evidence type="ECO:0000313" key="5">
    <source>
        <dbReference type="Proteomes" id="UP000694257"/>
    </source>
</evidence>
<accession>A0ABX8RUK5</accession>
<dbReference type="InterPro" id="IPR002938">
    <property type="entry name" value="FAD-bd"/>
</dbReference>
<evidence type="ECO:0000313" key="4">
    <source>
        <dbReference type="EMBL" id="QXN93223.1"/>
    </source>
</evidence>
<organism evidence="4 5">
    <name type="scientific">Nocardia iowensis</name>
    <dbReference type="NCBI Taxonomy" id="204891"/>
    <lineage>
        <taxon>Bacteria</taxon>
        <taxon>Bacillati</taxon>
        <taxon>Actinomycetota</taxon>
        <taxon>Actinomycetes</taxon>
        <taxon>Mycobacteriales</taxon>
        <taxon>Nocardiaceae</taxon>
        <taxon>Nocardia</taxon>
    </lineage>
</organism>
<keyword evidence="2 4" id="KW-0503">Monooxygenase</keyword>
<gene>
    <name evidence="4" type="ORF">KV110_09035</name>
</gene>
<proteinExistence type="predicted"/>
<reference evidence="4 5" key="1">
    <citation type="submission" date="2021-07" db="EMBL/GenBank/DDBJ databases">
        <title>Whole Genome Sequence of Nocardia Iowensis.</title>
        <authorList>
            <person name="Lamm A."/>
            <person name="Collins-Fairclough A.M."/>
            <person name="Bunk B."/>
            <person name="Sproer C."/>
        </authorList>
    </citation>
    <scope>NUCLEOTIDE SEQUENCE [LARGE SCALE GENOMIC DNA]</scope>
    <source>
        <strain evidence="4 5">NRRL 5646</strain>
    </source>
</reference>
<protein>
    <submittedName>
        <fullName evidence="4">FAD-dependent monooxygenase</fullName>
    </submittedName>
</protein>
<evidence type="ECO:0000256" key="2">
    <source>
        <dbReference type="ARBA" id="ARBA00023033"/>
    </source>
</evidence>
<dbReference type="Proteomes" id="UP000694257">
    <property type="component" value="Chromosome"/>
</dbReference>
<dbReference type="PANTHER" id="PTHR13789:SF309">
    <property type="entry name" value="PUTATIVE (AFU_ORTHOLOGUE AFUA_6G14510)-RELATED"/>
    <property type="match status" value="1"/>
</dbReference>
<dbReference type="EMBL" id="CP078145">
    <property type="protein sequence ID" value="QXN93223.1"/>
    <property type="molecule type" value="Genomic_DNA"/>
</dbReference>
<dbReference type="RefSeq" id="WP_218475077.1">
    <property type="nucleotide sequence ID" value="NZ_BAABJN010000001.1"/>
</dbReference>
<dbReference type="GO" id="GO:0004497">
    <property type="term" value="F:monooxygenase activity"/>
    <property type="evidence" value="ECO:0007669"/>
    <property type="project" value="UniProtKB-KW"/>
</dbReference>
<feature type="domain" description="FAD-binding" evidence="3">
    <location>
        <begin position="2"/>
        <end position="337"/>
    </location>
</feature>